<gene>
    <name evidence="2" type="ORF">GGR39_001939</name>
</gene>
<name>A0A7W6C0J5_9SPHN</name>
<evidence type="ECO:0000313" key="3">
    <source>
        <dbReference type="Proteomes" id="UP000561459"/>
    </source>
</evidence>
<dbReference type="RefSeq" id="WP_183616931.1">
    <property type="nucleotide sequence ID" value="NZ_JACIDY010000004.1"/>
</dbReference>
<keyword evidence="2" id="KW-0238">DNA-binding</keyword>
<proteinExistence type="predicted"/>
<comment type="caution">
    <text evidence="2">The sequence shown here is derived from an EMBL/GenBank/DDBJ whole genome shotgun (WGS) entry which is preliminary data.</text>
</comment>
<dbReference type="EMBL" id="JACIDY010000004">
    <property type="protein sequence ID" value="MBB3940282.1"/>
    <property type="molecule type" value="Genomic_DNA"/>
</dbReference>
<dbReference type="GO" id="GO:0006355">
    <property type="term" value="P:regulation of DNA-templated transcription"/>
    <property type="evidence" value="ECO:0007669"/>
    <property type="project" value="InterPro"/>
</dbReference>
<dbReference type="GO" id="GO:0003677">
    <property type="term" value="F:DNA binding"/>
    <property type="evidence" value="ECO:0007669"/>
    <property type="project" value="UniProtKB-KW"/>
</dbReference>
<reference evidence="2 3" key="1">
    <citation type="submission" date="2020-08" db="EMBL/GenBank/DDBJ databases">
        <title>Genomic Encyclopedia of Type Strains, Phase IV (KMG-IV): sequencing the most valuable type-strain genomes for metagenomic binning, comparative biology and taxonomic classification.</title>
        <authorList>
            <person name="Goeker M."/>
        </authorList>
    </citation>
    <scope>NUCLEOTIDE SEQUENCE [LARGE SCALE GENOMIC DNA]</scope>
    <source>
        <strain evidence="2 3">DSM 27568</strain>
    </source>
</reference>
<dbReference type="InterPro" id="IPR000792">
    <property type="entry name" value="Tscrpt_reg_LuxR_C"/>
</dbReference>
<evidence type="ECO:0000313" key="2">
    <source>
        <dbReference type="EMBL" id="MBB3940282.1"/>
    </source>
</evidence>
<accession>A0A7W6C0J5</accession>
<dbReference type="Proteomes" id="UP000561459">
    <property type="component" value="Unassembled WGS sequence"/>
</dbReference>
<evidence type="ECO:0000259" key="1">
    <source>
        <dbReference type="SMART" id="SM00421"/>
    </source>
</evidence>
<dbReference type="SMART" id="SM00421">
    <property type="entry name" value="HTH_LUXR"/>
    <property type="match status" value="1"/>
</dbReference>
<feature type="domain" description="HTH luxR-type" evidence="1">
    <location>
        <begin position="258"/>
        <end position="315"/>
    </location>
</feature>
<sequence length="323" mass="35423">MDHLDGPGVRTLSIAPEVPNASDLHTGGIHPVFAPPGHQRMPTGRFFDVCQYLDYGRRSHRAFRDLVQTRHGLKSTRLACVGDGMGGMAWLSVSWACEDISQTVLRLLDALLPHVGISLRNFAALDRQRSHTLASQEAVRRLNLCWLKMNAQGRILDKDAMADGVLNASSAFRRPPVDRLVLSDPVADREMRSALAALATKPNGRARAFRLSSQPWLDMLLMRSRGDALLDTMEPVIVAYIHGEVAESSDQSEQLADLFGLTFKEAGLAIALSRGQTIREAAVQLGLTEQSAREYTKRIYGKTGTRGQADLVRLLLTSVAAMA</sequence>
<keyword evidence="3" id="KW-1185">Reference proteome</keyword>
<dbReference type="AlphaFoldDB" id="A0A7W6C0J5"/>
<protein>
    <submittedName>
        <fullName evidence="2">DNA-binding CsgD family transcriptional regulator</fullName>
    </submittedName>
</protein>
<dbReference type="SUPFAM" id="SSF46894">
    <property type="entry name" value="C-terminal effector domain of the bipartite response regulators"/>
    <property type="match status" value="1"/>
</dbReference>
<dbReference type="InterPro" id="IPR036388">
    <property type="entry name" value="WH-like_DNA-bd_sf"/>
</dbReference>
<organism evidence="2 3">
    <name type="scientific">Novosphingobium fluoreni</name>
    <dbReference type="NCBI Taxonomy" id="1391222"/>
    <lineage>
        <taxon>Bacteria</taxon>
        <taxon>Pseudomonadati</taxon>
        <taxon>Pseudomonadota</taxon>
        <taxon>Alphaproteobacteria</taxon>
        <taxon>Sphingomonadales</taxon>
        <taxon>Sphingomonadaceae</taxon>
        <taxon>Novosphingobium</taxon>
    </lineage>
</organism>
<dbReference type="InterPro" id="IPR016032">
    <property type="entry name" value="Sig_transdc_resp-reg_C-effctor"/>
</dbReference>
<dbReference type="Gene3D" id="1.10.10.10">
    <property type="entry name" value="Winged helix-like DNA-binding domain superfamily/Winged helix DNA-binding domain"/>
    <property type="match status" value="1"/>
</dbReference>